<reference evidence="8 9" key="1">
    <citation type="submission" date="2019-05" db="EMBL/GenBank/DDBJ databases">
        <title>Nesterenkonia sp. GY074 isolated from the Southern Atlantic Ocean.</title>
        <authorList>
            <person name="Zhang G."/>
        </authorList>
    </citation>
    <scope>NUCLEOTIDE SEQUENCE [LARGE SCALE GENOMIC DNA]</scope>
    <source>
        <strain evidence="8 9">GY074</strain>
    </source>
</reference>
<dbReference type="GO" id="GO:0046872">
    <property type="term" value="F:metal ion binding"/>
    <property type="evidence" value="ECO:0007669"/>
    <property type="project" value="UniProtKB-KW"/>
</dbReference>
<organism evidence="8 9">
    <name type="scientific">Nesterenkonia salmonea</name>
    <dbReference type="NCBI Taxonomy" id="1804987"/>
    <lineage>
        <taxon>Bacteria</taxon>
        <taxon>Bacillati</taxon>
        <taxon>Actinomycetota</taxon>
        <taxon>Actinomycetes</taxon>
        <taxon>Micrococcales</taxon>
        <taxon>Micrococcaceae</taxon>
        <taxon>Nesterenkonia</taxon>
    </lineage>
</organism>
<dbReference type="EMBL" id="VAVZ01000009">
    <property type="protein sequence ID" value="TLP98465.1"/>
    <property type="molecule type" value="Genomic_DNA"/>
</dbReference>
<dbReference type="GO" id="GO:0004659">
    <property type="term" value="F:prenyltransferase activity"/>
    <property type="evidence" value="ECO:0007669"/>
    <property type="project" value="InterPro"/>
</dbReference>
<evidence type="ECO:0000256" key="2">
    <source>
        <dbReference type="ARBA" id="ARBA00006706"/>
    </source>
</evidence>
<keyword evidence="3 6" id="KW-0808">Transferase</keyword>
<dbReference type="Gene3D" id="1.10.600.10">
    <property type="entry name" value="Farnesyl Diphosphate Synthase"/>
    <property type="match status" value="1"/>
</dbReference>
<evidence type="ECO:0000256" key="3">
    <source>
        <dbReference type="ARBA" id="ARBA00022679"/>
    </source>
</evidence>
<dbReference type="RefSeq" id="WP_138252388.1">
    <property type="nucleotide sequence ID" value="NZ_VAVZ01000009.1"/>
</dbReference>
<dbReference type="SFLD" id="SFLDS00005">
    <property type="entry name" value="Isoprenoid_Synthase_Type_I"/>
    <property type="match status" value="1"/>
</dbReference>
<protein>
    <submittedName>
        <fullName evidence="8">Polyprenyl synthetase family protein</fullName>
    </submittedName>
</protein>
<dbReference type="PROSITE" id="PS00444">
    <property type="entry name" value="POLYPRENYL_SYNTHASE_2"/>
    <property type="match status" value="1"/>
</dbReference>
<dbReference type="AlphaFoldDB" id="A0A5R9BCW0"/>
<comment type="cofactor">
    <cofactor evidence="1">
        <name>Mg(2+)</name>
        <dbReference type="ChEBI" id="CHEBI:18420"/>
    </cofactor>
</comment>
<evidence type="ECO:0000256" key="6">
    <source>
        <dbReference type="RuleBase" id="RU004466"/>
    </source>
</evidence>
<keyword evidence="4" id="KW-0479">Metal-binding</keyword>
<accession>A0A5R9BCW0</accession>
<evidence type="ECO:0000256" key="4">
    <source>
        <dbReference type="ARBA" id="ARBA00022723"/>
    </source>
</evidence>
<evidence type="ECO:0000256" key="7">
    <source>
        <dbReference type="SAM" id="MobiDB-lite"/>
    </source>
</evidence>
<dbReference type="SUPFAM" id="SSF48576">
    <property type="entry name" value="Terpenoid synthases"/>
    <property type="match status" value="1"/>
</dbReference>
<dbReference type="InterPro" id="IPR033749">
    <property type="entry name" value="Polyprenyl_synt_CS"/>
</dbReference>
<dbReference type="OrthoDB" id="4497239at2"/>
<dbReference type="SFLD" id="SFLDG01017">
    <property type="entry name" value="Polyprenyl_Transferase_Like"/>
    <property type="match status" value="1"/>
</dbReference>
<gene>
    <name evidence="8" type="ORF">FEF26_04700</name>
</gene>
<comment type="similarity">
    <text evidence="2 6">Belongs to the FPP/GGPP synthase family.</text>
</comment>
<dbReference type="PANTHER" id="PTHR12001:SF69">
    <property type="entry name" value="ALL TRANS-POLYPRENYL-DIPHOSPHATE SYNTHASE PDSS1"/>
    <property type="match status" value="1"/>
</dbReference>
<dbReference type="GO" id="GO:0008299">
    <property type="term" value="P:isoprenoid biosynthetic process"/>
    <property type="evidence" value="ECO:0007669"/>
    <property type="project" value="InterPro"/>
</dbReference>
<feature type="region of interest" description="Disordered" evidence="7">
    <location>
        <begin position="1"/>
        <end position="31"/>
    </location>
</feature>
<dbReference type="Pfam" id="PF00348">
    <property type="entry name" value="polyprenyl_synt"/>
    <property type="match status" value="1"/>
</dbReference>
<sequence>MTESRASGASTGAAAAEQTVHAADLPQDKTDPVNIELPAGFDVLADDEQLTAQVTESLDAVEEQLLAALSSTDELANSAARYLAEAGGKRVRPLLTILTSLLGDGVDDRVLRAAMVMEMTHLATLYHDDVMDSAPLRRGAPSAHVVWGNSVAILTGDLILARASQLMTELGDDGPRIQAETFERLVMGQLKETVGPRGGEDPYDHYLGVIANKTGSLVAAAAQLGAYYGRTDPELSQMLQTYGEAVGIAFQLADDVIDLTADGVSSGKAPGTDLREQVPTLPVLLLRRAAQNNDDAAHAALELLERDLSGDAELAEAVQAVVSHPVTEEAWAVARSWSTRAKDAISPLPESTVKAALLSFADAVVDREG</sequence>
<evidence type="ECO:0000256" key="5">
    <source>
        <dbReference type="ARBA" id="ARBA00022842"/>
    </source>
</evidence>
<proteinExistence type="inferred from homology"/>
<keyword evidence="9" id="KW-1185">Reference proteome</keyword>
<feature type="compositionally biased region" description="Low complexity" evidence="7">
    <location>
        <begin position="1"/>
        <end position="16"/>
    </location>
</feature>
<evidence type="ECO:0000256" key="1">
    <source>
        <dbReference type="ARBA" id="ARBA00001946"/>
    </source>
</evidence>
<evidence type="ECO:0000313" key="8">
    <source>
        <dbReference type="EMBL" id="TLP98465.1"/>
    </source>
</evidence>
<dbReference type="Proteomes" id="UP000310458">
    <property type="component" value="Unassembled WGS sequence"/>
</dbReference>
<keyword evidence="5" id="KW-0460">Magnesium</keyword>
<dbReference type="PANTHER" id="PTHR12001">
    <property type="entry name" value="GERANYLGERANYL PYROPHOSPHATE SYNTHASE"/>
    <property type="match status" value="1"/>
</dbReference>
<evidence type="ECO:0000313" key="9">
    <source>
        <dbReference type="Proteomes" id="UP000310458"/>
    </source>
</evidence>
<name>A0A5R9BCW0_9MICC</name>
<dbReference type="CDD" id="cd00685">
    <property type="entry name" value="Trans_IPPS_HT"/>
    <property type="match status" value="1"/>
</dbReference>
<comment type="caution">
    <text evidence="8">The sequence shown here is derived from an EMBL/GenBank/DDBJ whole genome shotgun (WGS) entry which is preliminary data.</text>
</comment>
<dbReference type="InterPro" id="IPR000092">
    <property type="entry name" value="Polyprenyl_synt"/>
</dbReference>
<dbReference type="InterPro" id="IPR008949">
    <property type="entry name" value="Isoprenoid_synthase_dom_sf"/>
</dbReference>